<reference evidence="1" key="1">
    <citation type="submission" date="2009-12" db="EMBL/GenBank/DDBJ databases">
        <authorList>
            <person name="Weinstock G."/>
            <person name="Sodergren E."/>
            <person name="Clifton S."/>
            <person name="Fulton L."/>
            <person name="Fulton B."/>
            <person name="Courtney L."/>
            <person name="Fronick C."/>
            <person name="Harrison M."/>
            <person name="Strong C."/>
            <person name="Farmer C."/>
            <person name="Delahaunty K."/>
            <person name="Markovic C."/>
            <person name="Hall O."/>
            <person name="Minx P."/>
            <person name="Tomlinson C."/>
            <person name="Mitreva M."/>
            <person name="Nelson J."/>
            <person name="Hou S."/>
            <person name="Wollam A."/>
            <person name="Pepin K.H."/>
            <person name="Johnson M."/>
            <person name="Bhonagiri V."/>
            <person name="Nash W.E."/>
            <person name="Warren W."/>
            <person name="Chinwalla A."/>
            <person name="Mardis E.R."/>
            <person name="Wilson R.K."/>
        </authorList>
    </citation>
    <scope>NUCLEOTIDE SEQUENCE [LARGE SCALE GENOMIC DNA]</scope>
    <source>
        <strain evidence="1">DSM 4541</strain>
    </source>
</reference>
<dbReference type="EMBL" id="ABXV02000038">
    <property type="protein sequence ID" value="EFB71551.1"/>
    <property type="molecule type" value="Genomic_DNA"/>
</dbReference>
<dbReference type="Proteomes" id="UP000005512">
    <property type="component" value="Unassembled WGS sequence"/>
</dbReference>
<evidence type="ECO:0000313" key="1">
    <source>
        <dbReference type="EMBL" id="EFB71551.1"/>
    </source>
</evidence>
<accession>D1P4Y7</accession>
<dbReference type="AlphaFoldDB" id="D1P4Y7"/>
<comment type="caution">
    <text evidence="1">The sequence shown here is derived from an EMBL/GenBank/DDBJ whole genome shotgun (WGS) entry which is preliminary data.</text>
</comment>
<proteinExistence type="predicted"/>
<name>D1P4Y7_9GAMM</name>
<protein>
    <submittedName>
        <fullName evidence="1">Uncharacterized protein</fullName>
    </submittedName>
</protein>
<keyword evidence="2" id="KW-1185">Reference proteome</keyword>
<sequence>MASKFTHPFKVHLIIILKIMFDHLLNKKAIHIEWLINYIMYF</sequence>
<evidence type="ECO:0000313" key="2">
    <source>
        <dbReference type="Proteomes" id="UP000005512"/>
    </source>
</evidence>
<dbReference type="HOGENOM" id="CLU_3256377_0_0_6"/>
<gene>
    <name evidence="1" type="ORF">PROVRUST_07291</name>
</gene>
<organism evidence="1 2">
    <name type="scientific">Providencia rustigianii DSM 4541</name>
    <dbReference type="NCBI Taxonomy" id="500637"/>
    <lineage>
        <taxon>Bacteria</taxon>
        <taxon>Pseudomonadati</taxon>
        <taxon>Pseudomonadota</taxon>
        <taxon>Gammaproteobacteria</taxon>
        <taxon>Enterobacterales</taxon>
        <taxon>Morganellaceae</taxon>
        <taxon>Providencia</taxon>
    </lineage>
</organism>